<dbReference type="GO" id="GO:0051017">
    <property type="term" value="P:actin filament bundle assembly"/>
    <property type="evidence" value="ECO:0007669"/>
    <property type="project" value="TreeGrafter"/>
</dbReference>
<dbReference type="Gene3D" id="3.20.20.80">
    <property type="entry name" value="Glycosidases"/>
    <property type="match status" value="1"/>
</dbReference>
<dbReference type="InterPro" id="IPR008999">
    <property type="entry name" value="Actin-crosslinking"/>
</dbReference>
<dbReference type="InterPro" id="IPR057232">
    <property type="entry name" value="DUF7910"/>
</dbReference>
<reference evidence="8" key="1">
    <citation type="submission" date="2023-07" db="EMBL/GenBank/DDBJ databases">
        <title>draft genome sequence of fig (Ficus carica).</title>
        <authorList>
            <person name="Takahashi T."/>
            <person name="Nishimura K."/>
        </authorList>
    </citation>
    <scope>NUCLEOTIDE SEQUENCE</scope>
</reference>
<evidence type="ECO:0000259" key="6">
    <source>
        <dbReference type="Pfam" id="PF00150"/>
    </source>
</evidence>
<dbReference type="AlphaFoldDB" id="A0AA88A3Z7"/>
<feature type="signal peptide" evidence="5">
    <location>
        <begin position="1"/>
        <end position="27"/>
    </location>
</feature>
<dbReference type="GO" id="GO:0004553">
    <property type="term" value="F:hydrolase activity, hydrolyzing O-glycosyl compounds"/>
    <property type="evidence" value="ECO:0007669"/>
    <property type="project" value="InterPro"/>
</dbReference>
<feature type="domain" description="DUF7910" evidence="7">
    <location>
        <begin position="64"/>
        <end position="211"/>
    </location>
</feature>
<dbReference type="GO" id="GO:0016477">
    <property type="term" value="P:cell migration"/>
    <property type="evidence" value="ECO:0007669"/>
    <property type="project" value="TreeGrafter"/>
</dbReference>
<dbReference type="CDD" id="cd00257">
    <property type="entry name" value="beta-trefoil_FSCN-like"/>
    <property type="match status" value="1"/>
</dbReference>
<evidence type="ECO:0000313" key="9">
    <source>
        <dbReference type="Proteomes" id="UP001187192"/>
    </source>
</evidence>
<comment type="caution">
    <text evidence="8">The sequence shown here is derived from an EMBL/GenBank/DDBJ whole genome shotgun (WGS) entry which is preliminary data.</text>
</comment>
<keyword evidence="2 4" id="KW-0378">Hydrolase</keyword>
<dbReference type="Proteomes" id="UP001187192">
    <property type="component" value="Unassembled WGS sequence"/>
</dbReference>
<feature type="domain" description="Glycoside hydrolase family 5" evidence="6">
    <location>
        <begin position="235"/>
        <end position="504"/>
    </location>
</feature>
<dbReference type="GO" id="GO:0007163">
    <property type="term" value="P:establishment or maintenance of cell polarity"/>
    <property type="evidence" value="ECO:0007669"/>
    <property type="project" value="TreeGrafter"/>
</dbReference>
<keyword evidence="5" id="KW-0732">Signal</keyword>
<dbReference type="GO" id="GO:0005737">
    <property type="term" value="C:cytoplasm"/>
    <property type="evidence" value="ECO:0007669"/>
    <property type="project" value="TreeGrafter"/>
</dbReference>
<keyword evidence="3 4" id="KW-0326">Glycosidase</keyword>
<dbReference type="InterPro" id="IPR017853">
    <property type="entry name" value="GH"/>
</dbReference>
<name>A0AA88A3Z7_FICCA</name>
<dbReference type="Pfam" id="PF00150">
    <property type="entry name" value="Cellulase"/>
    <property type="match status" value="1"/>
</dbReference>
<dbReference type="GO" id="GO:0015629">
    <property type="term" value="C:actin cytoskeleton"/>
    <property type="evidence" value="ECO:0007669"/>
    <property type="project" value="TreeGrafter"/>
</dbReference>
<evidence type="ECO:0000259" key="7">
    <source>
        <dbReference type="Pfam" id="PF25490"/>
    </source>
</evidence>
<dbReference type="Gene3D" id="2.80.10.50">
    <property type="match status" value="1"/>
</dbReference>
<dbReference type="GO" id="GO:0000272">
    <property type="term" value="P:polysaccharide catabolic process"/>
    <property type="evidence" value="ECO:0007669"/>
    <property type="project" value="InterPro"/>
</dbReference>
<evidence type="ECO:0000256" key="2">
    <source>
        <dbReference type="ARBA" id="ARBA00022801"/>
    </source>
</evidence>
<keyword evidence="9" id="KW-1185">Reference proteome</keyword>
<dbReference type="PANTHER" id="PTHR10551">
    <property type="entry name" value="FASCIN"/>
    <property type="match status" value="1"/>
</dbReference>
<dbReference type="InterPro" id="IPR010431">
    <property type="entry name" value="Fascin"/>
</dbReference>
<dbReference type="FunFam" id="3.20.20.80:FF:000067">
    <property type="entry name" value="Glucan 1,3-beta-glucosidase A"/>
    <property type="match status" value="1"/>
</dbReference>
<feature type="chain" id="PRO_5041707526" description="Mannan endo-1,4-beta-mannosidase" evidence="5">
    <location>
        <begin position="28"/>
        <end position="522"/>
    </location>
</feature>
<protein>
    <recommendedName>
        <fullName evidence="10">Mannan endo-1,4-beta-mannosidase</fullName>
    </recommendedName>
</protein>
<proteinExistence type="inferred from homology"/>
<dbReference type="InterPro" id="IPR001547">
    <property type="entry name" value="Glyco_hydro_5"/>
</dbReference>
<dbReference type="FunFam" id="2.80.10.50:FF:000056">
    <property type="entry name" value="Glucan 1,3-beta-glucosidase A"/>
    <property type="match status" value="1"/>
</dbReference>
<comment type="similarity">
    <text evidence="1 4">Belongs to the glycosyl hydrolase 5 (cellulase A) family.</text>
</comment>
<evidence type="ECO:0008006" key="10">
    <source>
        <dbReference type="Google" id="ProtNLM"/>
    </source>
</evidence>
<dbReference type="Pfam" id="PF25490">
    <property type="entry name" value="DUF7910"/>
    <property type="match status" value="1"/>
</dbReference>
<evidence type="ECO:0000313" key="8">
    <source>
        <dbReference type="EMBL" id="GMN45290.1"/>
    </source>
</evidence>
<dbReference type="GO" id="GO:0051015">
    <property type="term" value="F:actin filament binding"/>
    <property type="evidence" value="ECO:0007669"/>
    <property type="project" value="InterPro"/>
</dbReference>
<gene>
    <name evidence="8" type="ORF">TIFTF001_014490</name>
</gene>
<evidence type="ECO:0000256" key="4">
    <source>
        <dbReference type="RuleBase" id="RU361153"/>
    </source>
</evidence>
<evidence type="ECO:0000256" key="5">
    <source>
        <dbReference type="SAM" id="SignalP"/>
    </source>
</evidence>
<organism evidence="8 9">
    <name type="scientific">Ficus carica</name>
    <name type="common">Common fig</name>
    <dbReference type="NCBI Taxonomy" id="3494"/>
    <lineage>
        <taxon>Eukaryota</taxon>
        <taxon>Viridiplantae</taxon>
        <taxon>Streptophyta</taxon>
        <taxon>Embryophyta</taxon>
        <taxon>Tracheophyta</taxon>
        <taxon>Spermatophyta</taxon>
        <taxon>Magnoliopsida</taxon>
        <taxon>eudicotyledons</taxon>
        <taxon>Gunneridae</taxon>
        <taxon>Pentapetalae</taxon>
        <taxon>rosids</taxon>
        <taxon>fabids</taxon>
        <taxon>Rosales</taxon>
        <taxon>Moraceae</taxon>
        <taxon>Ficeae</taxon>
        <taxon>Ficus</taxon>
    </lineage>
</organism>
<dbReference type="EMBL" id="BTGU01000020">
    <property type="protein sequence ID" value="GMN45290.1"/>
    <property type="molecule type" value="Genomic_DNA"/>
</dbReference>
<accession>A0AA88A3Z7</accession>
<sequence length="522" mass="58920">MTKKKMELIKFIISLLVLFCVVSPSNGSTVNPHNSHSRVKAVNLGGWLVTEGWIKPSLFDGIPNKDFLDGTGLQFKSVTTKKYLCAELGGGSIIVANRSEASGWEAFKLWRINESIFNFRVFNNQFVGLKGNGVDVVAESNEPGRSETFQIVRKSDDLNRVRIKAPNGFFLQASFHFFRNLAKTEELVTADYAAGNGTAWGDDDPSVFVVKTSGKLEGEFQVTNGYGPHKAPQVMSEHWRTYIVEEDFKFMSKNGLNAVRIPVGWWIASDPSPPKPYVGGSLRALDNAFLWAEKYGLKIIIDLHAAPDSQNGWEHSASRDGSVKWGKTDDNICQTVAVIEFLTARYAKSPSLYAVELINEPRAPYVTLEELNKYYKAGYDAVRKHSSTAYVVFSNRIGDIDTRELFAVARGLSRVVIDVHYYNLFVDIFNDMTVQQNIDFVHTNRTQQLNYVTTSNGPLTFVGEWVAEWQVKDASKEELQRFGKAQLEVYGRASFGWAYWCLKNVNNHWSMEWMIKNGYIKL</sequence>
<dbReference type="SUPFAM" id="SSF50405">
    <property type="entry name" value="Actin-crosslinking proteins"/>
    <property type="match status" value="1"/>
</dbReference>
<evidence type="ECO:0000256" key="3">
    <source>
        <dbReference type="ARBA" id="ARBA00023295"/>
    </source>
</evidence>
<dbReference type="PANTHER" id="PTHR10551:SF14">
    <property type="entry name" value="CELLULASE CONTAINING PROTEIN, EXPRESSED"/>
    <property type="match status" value="1"/>
</dbReference>
<evidence type="ECO:0000256" key="1">
    <source>
        <dbReference type="ARBA" id="ARBA00005641"/>
    </source>
</evidence>
<dbReference type="SUPFAM" id="SSF51445">
    <property type="entry name" value="(Trans)glycosidases"/>
    <property type="match status" value="1"/>
</dbReference>